<gene>
    <name evidence="5" type="ORF">G3480_17265</name>
</gene>
<dbReference type="InterPro" id="IPR003607">
    <property type="entry name" value="HD/PDEase_dom"/>
</dbReference>
<dbReference type="CDD" id="cd00077">
    <property type="entry name" value="HDc"/>
    <property type="match status" value="1"/>
</dbReference>
<evidence type="ECO:0000259" key="4">
    <source>
        <dbReference type="PROSITE" id="PS51832"/>
    </source>
</evidence>
<keyword evidence="1" id="KW-0597">Phosphoprotein</keyword>
<dbReference type="Pfam" id="PF13487">
    <property type="entry name" value="HD_5"/>
    <property type="match status" value="1"/>
</dbReference>
<dbReference type="Proteomes" id="UP000471640">
    <property type="component" value="Unassembled WGS sequence"/>
</dbReference>
<keyword evidence="6" id="KW-1185">Reference proteome</keyword>
<feature type="domain" description="Response regulatory" evidence="3">
    <location>
        <begin position="6"/>
        <end position="122"/>
    </location>
</feature>
<evidence type="ECO:0000256" key="2">
    <source>
        <dbReference type="SAM" id="MobiDB-lite"/>
    </source>
</evidence>
<feature type="region of interest" description="Disordered" evidence="2">
    <location>
        <begin position="129"/>
        <end position="162"/>
    </location>
</feature>
<protein>
    <submittedName>
        <fullName evidence="5">Response regulator</fullName>
    </submittedName>
</protein>
<feature type="modified residue" description="4-aspartylphosphate" evidence="1">
    <location>
        <position position="55"/>
    </location>
</feature>
<dbReference type="PANTHER" id="PTHR45228:SF5">
    <property type="entry name" value="CYCLIC DI-GMP PHOSPHODIESTERASE VC_1348-RELATED"/>
    <property type="match status" value="1"/>
</dbReference>
<dbReference type="SUPFAM" id="SSF109604">
    <property type="entry name" value="HD-domain/PDEase-like"/>
    <property type="match status" value="1"/>
</dbReference>
<reference evidence="6" key="1">
    <citation type="journal article" date="2020" name="Microbiol. Resour. Announc.">
        <title>Draft Genome Sequences of Thiorhodococcus mannitoliphagus and Thiorhodococcus minor, Purple Sulfur Photosynthetic Bacteria in the Gammaproteobacterial Family Chromatiaceae.</title>
        <authorList>
            <person name="Aviles F.A."/>
            <person name="Meyer T.E."/>
            <person name="Kyndt J.A."/>
        </authorList>
    </citation>
    <scope>NUCLEOTIDE SEQUENCE [LARGE SCALE GENOMIC DNA]</scope>
    <source>
        <strain evidence="6">DSM 18266</strain>
    </source>
</reference>
<dbReference type="InterPro" id="IPR052020">
    <property type="entry name" value="Cyclic_di-GMP/3'3'-cGAMP_PDE"/>
</dbReference>
<dbReference type="PANTHER" id="PTHR45228">
    <property type="entry name" value="CYCLIC DI-GMP PHOSPHODIESTERASE TM_0186-RELATED"/>
    <property type="match status" value="1"/>
</dbReference>
<feature type="domain" description="Response regulatory" evidence="3">
    <location>
        <begin position="168"/>
        <end position="284"/>
    </location>
</feature>
<dbReference type="EMBL" id="JAAIJR010000080">
    <property type="protein sequence ID" value="NEX22034.1"/>
    <property type="molecule type" value="Genomic_DNA"/>
</dbReference>
<reference evidence="5 6" key="2">
    <citation type="submission" date="2020-02" db="EMBL/GenBank/DDBJ databases">
        <title>Genome sequences of Thiorhodococcus mannitoliphagus and Thiorhodococcus minor, purple sulfur photosynthetic bacteria in the gammaproteobacterial family, Chromatiaceae.</title>
        <authorList>
            <person name="Aviles F.A."/>
            <person name="Meyer T.E."/>
            <person name="Kyndt J.A."/>
        </authorList>
    </citation>
    <scope>NUCLEOTIDE SEQUENCE [LARGE SCALE GENOMIC DNA]</scope>
    <source>
        <strain evidence="5 6">DSM 18266</strain>
    </source>
</reference>
<organism evidence="5 6">
    <name type="scientific">Thiorhodococcus mannitoliphagus</name>
    <dbReference type="NCBI Taxonomy" id="329406"/>
    <lineage>
        <taxon>Bacteria</taxon>
        <taxon>Pseudomonadati</taxon>
        <taxon>Pseudomonadota</taxon>
        <taxon>Gammaproteobacteria</taxon>
        <taxon>Chromatiales</taxon>
        <taxon>Chromatiaceae</taxon>
        <taxon>Thiorhodococcus</taxon>
    </lineage>
</organism>
<dbReference type="SMART" id="SM00471">
    <property type="entry name" value="HDc"/>
    <property type="match status" value="1"/>
</dbReference>
<sequence>MMIEKTILVVDDSPANIDLIKGLLKERFKVKAATSGDQALRIAAKQPPPDLVLLDIMMPGVDGYEVCRQLKSDASMRHIPVVFLSGKVSPDDQLKGVDVGAIGYLTKPIEEDRLMETLSVVFDMTPGLSGAPTSNRDAAADARPPGEPEGEIDGGGPRDSPGAEEQAVILVVDDTPDNIDVLRGVLRDRYKIKAAVNGEQALRIATKETQLKMVLLDIMMPGMDGYEVCRQLKANPATAKIPVIFITAKNQEADERKGLELGAVDYITKPISPSLVLARVRTHLALFNQNQLLEQKVRERTEELMDTRMEIIRRLGRAAEFKDNETGLHVIRMSHYSRLIAAVVERGDDWSELVFNAAPMHDIGKIGIPDRVLLKPGKLDEQEWALMRRHPEFGADILGRHGSELMHMAAEIALTHHEKWNGSGYPRGLGGTGIPLHGRIIAIADVFDALTTERPYKKAWSVERAVGLIEEEAGSHFDPELVEIFLALLPEVLKIKETFAEPAHSEPSE</sequence>
<dbReference type="Pfam" id="PF00072">
    <property type="entry name" value="Response_reg"/>
    <property type="match status" value="2"/>
</dbReference>
<dbReference type="CDD" id="cd19920">
    <property type="entry name" value="REC_PA4781-like"/>
    <property type="match status" value="1"/>
</dbReference>
<evidence type="ECO:0000313" key="6">
    <source>
        <dbReference type="Proteomes" id="UP000471640"/>
    </source>
</evidence>
<evidence type="ECO:0000256" key="1">
    <source>
        <dbReference type="PROSITE-ProRule" id="PRU00169"/>
    </source>
</evidence>
<dbReference type="GO" id="GO:0008081">
    <property type="term" value="F:phosphoric diester hydrolase activity"/>
    <property type="evidence" value="ECO:0007669"/>
    <property type="project" value="UniProtKB-ARBA"/>
</dbReference>
<dbReference type="RefSeq" id="WP_164655134.1">
    <property type="nucleotide sequence ID" value="NZ_JAAIJR010000080.1"/>
</dbReference>
<dbReference type="GO" id="GO:0000160">
    <property type="term" value="P:phosphorelay signal transduction system"/>
    <property type="evidence" value="ECO:0007669"/>
    <property type="project" value="InterPro"/>
</dbReference>
<dbReference type="Gene3D" id="3.40.50.2300">
    <property type="match status" value="2"/>
</dbReference>
<feature type="domain" description="HD-GYP" evidence="4">
    <location>
        <begin position="304"/>
        <end position="501"/>
    </location>
</feature>
<proteinExistence type="predicted"/>
<dbReference type="InterPro" id="IPR011006">
    <property type="entry name" value="CheY-like_superfamily"/>
</dbReference>
<comment type="caution">
    <text evidence="5">The sequence shown here is derived from an EMBL/GenBank/DDBJ whole genome shotgun (WGS) entry which is preliminary data.</text>
</comment>
<dbReference type="AlphaFoldDB" id="A0A6P1E206"/>
<dbReference type="SMART" id="SM00448">
    <property type="entry name" value="REC"/>
    <property type="match status" value="2"/>
</dbReference>
<dbReference type="InterPro" id="IPR037522">
    <property type="entry name" value="HD_GYP_dom"/>
</dbReference>
<dbReference type="Gene3D" id="1.10.3210.10">
    <property type="entry name" value="Hypothetical protein af1432"/>
    <property type="match status" value="1"/>
</dbReference>
<dbReference type="PROSITE" id="PS51832">
    <property type="entry name" value="HD_GYP"/>
    <property type="match status" value="1"/>
</dbReference>
<dbReference type="PROSITE" id="PS50110">
    <property type="entry name" value="RESPONSE_REGULATORY"/>
    <property type="match status" value="2"/>
</dbReference>
<accession>A0A6P1E206</accession>
<feature type="modified residue" description="4-aspartylphosphate" evidence="1">
    <location>
        <position position="217"/>
    </location>
</feature>
<dbReference type="InterPro" id="IPR001789">
    <property type="entry name" value="Sig_transdc_resp-reg_receiver"/>
</dbReference>
<dbReference type="SUPFAM" id="SSF52172">
    <property type="entry name" value="CheY-like"/>
    <property type="match status" value="2"/>
</dbReference>
<evidence type="ECO:0000313" key="5">
    <source>
        <dbReference type="EMBL" id="NEX22034.1"/>
    </source>
</evidence>
<evidence type="ECO:0000259" key="3">
    <source>
        <dbReference type="PROSITE" id="PS50110"/>
    </source>
</evidence>
<name>A0A6P1E206_9GAMM</name>